<comment type="caution">
    <text evidence="1">The sequence shown here is derived from an EMBL/GenBank/DDBJ whole genome shotgun (WGS) entry which is preliminary data.</text>
</comment>
<accession>A0AA88Q4X7</accession>
<proteinExistence type="predicted"/>
<evidence type="ECO:0000313" key="2">
    <source>
        <dbReference type="Proteomes" id="UP001187343"/>
    </source>
</evidence>
<name>A0AA88Q4X7_9TELE</name>
<sequence>MIVENALLNSSDELPRRKQKFQESETLSEWLRIEDVKKVFNEEWKTSPHKVVRRGESIISHLNFEEVKNTGLFVNKHQLKTALEREWGRREVVDRSRIQYWQKHINACADKEDKQMSSAKVENWINMHQLSDNGSASSYEKLDKPE</sequence>
<dbReference type="Proteomes" id="UP001187343">
    <property type="component" value="Unassembled WGS sequence"/>
</dbReference>
<gene>
    <name evidence="1" type="ORF">Q8A67_001851</name>
</gene>
<reference evidence="1" key="1">
    <citation type="submission" date="2023-08" db="EMBL/GenBank/DDBJ databases">
        <title>Chromosome-level Genome Assembly of mud carp (Cirrhinus molitorella).</title>
        <authorList>
            <person name="Liu H."/>
        </authorList>
    </citation>
    <scope>NUCLEOTIDE SEQUENCE</scope>
    <source>
        <strain evidence="1">Prfri</strain>
        <tissue evidence="1">Muscle</tissue>
    </source>
</reference>
<evidence type="ECO:0000313" key="1">
    <source>
        <dbReference type="EMBL" id="KAK2913452.1"/>
    </source>
</evidence>
<organism evidence="1 2">
    <name type="scientific">Cirrhinus molitorella</name>
    <name type="common">mud carp</name>
    <dbReference type="NCBI Taxonomy" id="172907"/>
    <lineage>
        <taxon>Eukaryota</taxon>
        <taxon>Metazoa</taxon>
        <taxon>Chordata</taxon>
        <taxon>Craniata</taxon>
        <taxon>Vertebrata</taxon>
        <taxon>Euteleostomi</taxon>
        <taxon>Actinopterygii</taxon>
        <taxon>Neopterygii</taxon>
        <taxon>Teleostei</taxon>
        <taxon>Ostariophysi</taxon>
        <taxon>Cypriniformes</taxon>
        <taxon>Cyprinidae</taxon>
        <taxon>Labeoninae</taxon>
        <taxon>Labeonini</taxon>
        <taxon>Cirrhinus</taxon>
    </lineage>
</organism>
<dbReference type="AlphaFoldDB" id="A0AA88Q4X7"/>
<keyword evidence="2" id="KW-1185">Reference proteome</keyword>
<protein>
    <submittedName>
        <fullName evidence="1">Uncharacterized protein</fullName>
    </submittedName>
</protein>
<dbReference type="EMBL" id="JAUYZG010000002">
    <property type="protein sequence ID" value="KAK2913452.1"/>
    <property type="molecule type" value="Genomic_DNA"/>
</dbReference>